<dbReference type="Pfam" id="PF24681">
    <property type="entry name" value="Kelch_KLHDC2_KLHL20_DRC7"/>
    <property type="match status" value="1"/>
</dbReference>
<evidence type="ECO:0000313" key="5">
    <source>
        <dbReference type="Proteomes" id="UP001175000"/>
    </source>
</evidence>
<feature type="non-terminal residue" evidence="4">
    <location>
        <position position="321"/>
    </location>
</feature>
<dbReference type="Gene3D" id="2.120.10.80">
    <property type="entry name" value="Kelch-type beta propeller"/>
    <property type="match status" value="2"/>
</dbReference>
<reference evidence="4" key="1">
    <citation type="submission" date="2023-06" db="EMBL/GenBank/DDBJ databases">
        <title>Genome-scale phylogeny and comparative genomics of the fungal order Sordariales.</title>
        <authorList>
            <consortium name="Lawrence Berkeley National Laboratory"/>
            <person name="Hensen N."/>
            <person name="Bonometti L."/>
            <person name="Westerberg I."/>
            <person name="Brannstrom I.O."/>
            <person name="Guillou S."/>
            <person name="Cros-Aarteil S."/>
            <person name="Calhoun S."/>
            <person name="Haridas S."/>
            <person name="Kuo A."/>
            <person name="Mondo S."/>
            <person name="Pangilinan J."/>
            <person name="Riley R."/>
            <person name="Labutti K."/>
            <person name="Andreopoulos B."/>
            <person name="Lipzen A."/>
            <person name="Chen C."/>
            <person name="Yanf M."/>
            <person name="Daum C."/>
            <person name="Ng V."/>
            <person name="Clum A."/>
            <person name="Steindorff A."/>
            <person name="Ohm R."/>
            <person name="Martin F."/>
            <person name="Silar P."/>
            <person name="Natvig D."/>
            <person name="Lalanne C."/>
            <person name="Gautier V."/>
            <person name="Ament-Velasquez S.L."/>
            <person name="Kruys A."/>
            <person name="Hutchinson M.I."/>
            <person name="Powell A.J."/>
            <person name="Barry K."/>
            <person name="Miller A.N."/>
            <person name="Grigoriev I.V."/>
            <person name="Debuchy R."/>
            <person name="Gladieux P."/>
            <person name="Thoren M.H."/>
            <person name="Johannesson H."/>
        </authorList>
    </citation>
    <scope>NUCLEOTIDE SEQUENCE</scope>
    <source>
        <strain evidence="4">CBS 606.72</strain>
    </source>
</reference>
<keyword evidence="2" id="KW-0677">Repeat</keyword>
<accession>A0AA39WWU9</accession>
<comment type="caution">
    <text evidence="4">The sequence shown here is derived from an EMBL/GenBank/DDBJ whole genome shotgun (WGS) entry which is preliminary data.</text>
</comment>
<dbReference type="InterPro" id="IPR006652">
    <property type="entry name" value="Kelch_1"/>
</dbReference>
<dbReference type="InterPro" id="IPR011043">
    <property type="entry name" value="Gal_Oxase/kelch_b-propeller"/>
</dbReference>
<dbReference type="SMART" id="SM00612">
    <property type="entry name" value="Kelch"/>
    <property type="match status" value="5"/>
</dbReference>
<keyword evidence="1" id="KW-0880">Kelch repeat</keyword>
<dbReference type="Proteomes" id="UP001175000">
    <property type="component" value="Unassembled WGS sequence"/>
</dbReference>
<protein>
    <recommendedName>
        <fullName evidence="6">Galactose oxidase</fullName>
    </recommendedName>
</protein>
<dbReference type="EMBL" id="JAULSU010000003">
    <property type="protein sequence ID" value="KAK0622725.1"/>
    <property type="molecule type" value="Genomic_DNA"/>
</dbReference>
<keyword evidence="3" id="KW-0732">Signal</keyword>
<dbReference type="AlphaFoldDB" id="A0AA39WWU9"/>
<dbReference type="SUPFAM" id="SSF50965">
    <property type="entry name" value="Galactose oxidase, central domain"/>
    <property type="match status" value="1"/>
</dbReference>
<dbReference type="PANTHER" id="PTHR46344">
    <property type="entry name" value="OS02G0202900 PROTEIN"/>
    <property type="match status" value="1"/>
</dbReference>
<evidence type="ECO:0000256" key="3">
    <source>
        <dbReference type="SAM" id="SignalP"/>
    </source>
</evidence>
<evidence type="ECO:0000256" key="1">
    <source>
        <dbReference type="ARBA" id="ARBA00022441"/>
    </source>
</evidence>
<organism evidence="4 5">
    <name type="scientific">Immersiella caudata</name>
    <dbReference type="NCBI Taxonomy" id="314043"/>
    <lineage>
        <taxon>Eukaryota</taxon>
        <taxon>Fungi</taxon>
        <taxon>Dikarya</taxon>
        <taxon>Ascomycota</taxon>
        <taxon>Pezizomycotina</taxon>
        <taxon>Sordariomycetes</taxon>
        <taxon>Sordariomycetidae</taxon>
        <taxon>Sordariales</taxon>
        <taxon>Lasiosphaeriaceae</taxon>
        <taxon>Immersiella</taxon>
    </lineage>
</organism>
<feature type="chain" id="PRO_5041348413" description="Galactose oxidase" evidence="3">
    <location>
        <begin position="18"/>
        <end position="321"/>
    </location>
</feature>
<keyword evidence="5" id="KW-1185">Reference proteome</keyword>
<dbReference type="PANTHER" id="PTHR46344:SF27">
    <property type="entry name" value="KELCH REPEAT SUPERFAMILY PROTEIN"/>
    <property type="match status" value="1"/>
</dbReference>
<feature type="signal peptide" evidence="3">
    <location>
        <begin position="1"/>
        <end position="17"/>
    </location>
</feature>
<gene>
    <name evidence="4" type="ORF">B0T14DRAFT_451896</name>
</gene>
<name>A0AA39WWU9_9PEZI</name>
<dbReference type="InterPro" id="IPR015915">
    <property type="entry name" value="Kelch-typ_b-propeller"/>
</dbReference>
<evidence type="ECO:0000313" key="4">
    <source>
        <dbReference type="EMBL" id="KAK0622725.1"/>
    </source>
</evidence>
<sequence>MKFTLFFGFYVVAEAAASRIPAGRWRDLAPIPSVRQEHVTVATSPSSFAILGGIVPNGDSWVTTDLVQFYDIAKNSWRPAPPLPVPLNHPNGASVGNKIYLLGGLLTAPDGNWVGTPDSWVYNKKPDVWASLPATTASAARGSAAVGVHNGIIYLAGGLTVLELVLGGQQGTVDTVTAFDTVSEKWIPLPPAARRLPAPRDHAGAAVVGHTFYVLGGRDHGGEEVRDTVFALDLHNLAAGWVTKKGRMPTARGGLAAATIGTKVYTFGGEGNPNTETGVFNETEVYDTVGDSWTRLAPMKLPRHGTSAVAIGGRVYVPGGG</sequence>
<evidence type="ECO:0008006" key="6">
    <source>
        <dbReference type="Google" id="ProtNLM"/>
    </source>
</evidence>
<evidence type="ECO:0000256" key="2">
    <source>
        <dbReference type="ARBA" id="ARBA00022737"/>
    </source>
</evidence>
<proteinExistence type="predicted"/>